<feature type="region of interest" description="Disordered" evidence="1">
    <location>
        <begin position="33"/>
        <end position="62"/>
    </location>
</feature>
<evidence type="ECO:0000313" key="3">
    <source>
        <dbReference type="EMBL" id="GFT64356.1"/>
    </source>
</evidence>
<keyword evidence="4" id="KW-1185">Reference proteome</keyword>
<evidence type="ECO:0000256" key="2">
    <source>
        <dbReference type="SAM" id="SignalP"/>
    </source>
</evidence>
<reference evidence="3" key="1">
    <citation type="submission" date="2020-08" db="EMBL/GenBank/DDBJ databases">
        <title>Multicomponent nature underlies the extraordinary mechanical properties of spider dragline silk.</title>
        <authorList>
            <person name="Kono N."/>
            <person name="Nakamura H."/>
            <person name="Mori M."/>
            <person name="Yoshida Y."/>
            <person name="Ohtoshi R."/>
            <person name="Malay A.D."/>
            <person name="Moran D.A.P."/>
            <person name="Tomita M."/>
            <person name="Numata K."/>
            <person name="Arakawa K."/>
        </authorList>
    </citation>
    <scope>NUCLEOTIDE SEQUENCE</scope>
</reference>
<dbReference type="EMBL" id="BMAW01019619">
    <property type="protein sequence ID" value="GFT64356.1"/>
    <property type="molecule type" value="Genomic_DNA"/>
</dbReference>
<sequence length="80" mass="8884">MKRGGWKRKPIGVIRALCALFLCAWPRENDKPLNSARPGHVKETTVGRNERKKGKAKGGHYPASLSSDGCCLLLPLWSNR</sequence>
<comment type="caution">
    <text evidence="3">The sequence shown here is derived from an EMBL/GenBank/DDBJ whole genome shotgun (WGS) entry which is preliminary data.</text>
</comment>
<evidence type="ECO:0000256" key="1">
    <source>
        <dbReference type="SAM" id="MobiDB-lite"/>
    </source>
</evidence>
<accession>A0A8X6PD47</accession>
<evidence type="ECO:0000313" key="4">
    <source>
        <dbReference type="Proteomes" id="UP000887013"/>
    </source>
</evidence>
<dbReference type="OrthoDB" id="10406109at2759"/>
<proteinExistence type="predicted"/>
<keyword evidence="2" id="KW-0732">Signal</keyword>
<feature type="signal peptide" evidence="2">
    <location>
        <begin position="1"/>
        <end position="26"/>
    </location>
</feature>
<organism evidence="3 4">
    <name type="scientific">Nephila pilipes</name>
    <name type="common">Giant wood spider</name>
    <name type="synonym">Nephila maculata</name>
    <dbReference type="NCBI Taxonomy" id="299642"/>
    <lineage>
        <taxon>Eukaryota</taxon>
        <taxon>Metazoa</taxon>
        <taxon>Ecdysozoa</taxon>
        <taxon>Arthropoda</taxon>
        <taxon>Chelicerata</taxon>
        <taxon>Arachnida</taxon>
        <taxon>Araneae</taxon>
        <taxon>Araneomorphae</taxon>
        <taxon>Entelegynae</taxon>
        <taxon>Araneoidea</taxon>
        <taxon>Nephilidae</taxon>
        <taxon>Nephila</taxon>
    </lineage>
</organism>
<dbReference type="Proteomes" id="UP000887013">
    <property type="component" value="Unassembled WGS sequence"/>
</dbReference>
<name>A0A8X6PD47_NEPPI</name>
<feature type="chain" id="PRO_5036453063" description="Secreted protein" evidence="2">
    <location>
        <begin position="27"/>
        <end position="80"/>
    </location>
</feature>
<protein>
    <recommendedName>
        <fullName evidence="5">Secreted protein</fullName>
    </recommendedName>
</protein>
<feature type="compositionally biased region" description="Basic and acidic residues" evidence="1">
    <location>
        <begin position="40"/>
        <end position="49"/>
    </location>
</feature>
<dbReference type="AlphaFoldDB" id="A0A8X6PD47"/>
<evidence type="ECO:0008006" key="5">
    <source>
        <dbReference type="Google" id="ProtNLM"/>
    </source>
</evidence>
<gene>
    <name evidence="3" type="ORF">NPIL_162421</name>
</gene>